<accession>A0ABV0MW50</accession>
<sequence length="174" mass="19351">MQADSLLAPPSTVTSLRDCHESKGLITIEGEIVEVSAIRKVLSGKQYVPVRTIKLTQDGKSAVVSLWRESAIVDLSLGETVILSHIKFDPKNFIQLQTTNFSKFEKKKKMETKIKILGVLEKDSAPEKLEVLLENGSIFEVGAHVFQPFEEELKQGAIELMAEIEGKTITKLNK</sequence>
<comment type="caution">
    <text evidence="1">The sequence shown here is derived from an EMBL/GenBank/DDBJ whole genome shotgun (WGS) entry which is preliminary data.</text>
</comment>
<protein>
    <submittedName>
        <fullName evidence="1">Uncharacterized protein</fullName>
    </submittedName>
</protein>
<organism evidence="1 2">
    <name type="scientific">Goodea atripinnis</name>
    <dbReference type="NCBI Taxonomy" id="208336"/>
    <lineage>
        <taxon>Eukaryota</taxon>
        <taxon>Metazoa</taxon>
        <taxon>Chordata</taxon>
        <taxon>Craniata</taxon>
        <taxon>Vertebrata</taxon>
        <taxon>Euteleostomi</taxon>
        <taxon>Actinopterygii</taxon>
        <taxon>Neopterygii</taxon>
        <taxon>Teleostei</taxon>
        <taxon>Neoteleostei</taxon>
        <taxon>Acanthomorphata</taxon>
        <taxon>Ovalentaria</taxon>
        <taxon>Atherinomorphae</taxon>
        <taxon>Cyprinodontiformes</taxon>
        <taxon>Goodeidae</taxon>
        <taxon>Goodea</taxon>
    </lineage>
</organism>
<gene>
    <name evidence="1" type="ORF">GOODEAATRI_029120</name>
</gene>
<evidence type="ECO:0000313" key="2">
    <source>
        <dbReference type="Proteomes" id="UP001476798"/>
    </source>
</evidence>
<proteinExistence type="predicted"/>
<dbReference type="InterPro" id="IPR012340">
    <property type="entry name" value="NA-bd_OB-fold"/>
</dbReference>
<evidence type="ECO:0000313" key="1">
    <source>
        <dbReference type="EMBL" id="MEQ2163351.1"/>
    </source>
</evidence>
<name>A0ABV0MW50_9TELE</name>
<dbReference type="Gene3D" id="2.40.50.140">
    <property type="entry name" value="Nucleic acid-binding proteins"/>
    <property type="match status" value="1"/>
</dbReference>
<dbReference type="EMBL" id="JAHRIO010014210">
    <property type="protein sequence ID" value="MEQ2163351.1"/>
    <property type="molecule type" value="Genomic_DNA"/>
</dbReference>
<dbReference type="Proteomes" id="UP001476798">
    <property type="component" value="Unassembled WGS sequence"/>
</dbReference>
<keyword evidence="2" id="KW-1185">Reference proteome</keyword>
<reference evidence="1 2" key="1">
    <citation type="submission" date="2021-06" db="EMBL/GenBank/DDBJ databases">
        <authorList>
            <person name="Palmer J.M."/>
        </authorList>
    </citation>
    <scope>NUCLEOTIDE SEQUENCE [LARGE SCALE GENOMIC DNA]</scope>
    <source>
        <strain evidence="1 2">GA_2019</strain>
        <tissue evidence="1">Muscle</tissue>
    </source>
</reference>